<sequence length="314" mass="33535">MTDMDAAQTRESLLALLKDNGIDAVTYEHPKVLTVEEGAKHVGHLEGGHSKNLLLKDKKNRLILVSALTSTKVDMKVLSQRLGLGKSGLRMAPEDIMQAVLKVPLGCVTPFALLNQSARSVILFLDEGFKSKAQVFFHPLTNDATTAISPSGLEKFLGLIGREPVYINVEEVVVVGKEQPPDLAGYLVDATGDNKEQPATKTPPVQGNKPGLSQGATTPANITGATAKLKSKSAPAQKTCADVQGTTLTILNELLSTIQKEVTSQNQGQEIAAVLSKPLRQHLEPELESLLMAFKNTAYTEGFVAGMASRSASK</sequence>
<dbReference type="Gene3D" id="3.90.960.10">
    <property type="entry name" value="YbaK/aminoacyl-tRNA synthetase-associated domain"/>
    <property type="match status" value="1"/>
</dbReference>
<reference evidence="4 5" key="1">
    <citation type="submission" date="2024-09" db="EMBL/GenBank/DDBJ databases">
        <title>Chromosome-scale assembly of Riccia sorocarpa.</title>
        <authorList>
            <person name="Paukszto L."/>
        </authorList>
    </citation>
    <scope>NUCLEOTIDE SEQUENCE [LARGE SCALE GENOMIC DNA]</scope>
    <source>
        <strain evidence="4">LP-2024</strain>
        <tissue evidence="4">Aerial parts of the thallus</tissue>
    </source>
</reference>
<dbReference type="CDD" id="cd04335">
    <property type="entry name" value="PrdX_deacylase"/>
    <property type="match status" value="1"/>
</dbReference>
<evidence type="ECO:0000313" key="5">
    <source>
        <dbReference type="Proteomes" id="UP001633002"/>
    </source>
</evidence>
<accession>A0ABD3H1W8</accession>
<dbReference type="InterPro" id="IPR007214">
    <property type="entry name" value="YbaK/aa-tRNA-synth-assoc-dom"/>
</dbReference>
<dbReference type="EMBL" id="JBJQOH010000006">
    <property type="protein sequence ID" value="KAL3684554.1"/>
    <property type="molecule type" value="Genomic_DNA"/>
</dbReference>
<evidence type="ECO:0000256" key="2">
    <source>
        <dbReference type="SAM" id="MobiDB-lite"/>
    </source>
</evidence>
<dbReference type="AlphaFoldDB" id="A0ABD3H1W8"/>
<evidence type="ECO:0000256" key="1">
    <source>
        <dbReference type="ARBA" id="ARBA00010201"/>
    </source>
</evidence>
<dbReference type="InterPro" id="IPR036754">
    <property type="entry name" value="YbaK/aa-tRNA-synt-asso_dom_sf"/>
</dbReference>
<gene>
    <name evidence="4" type="ORF">R1sor_002576</name>
</gene>
<dbReference type="SUPFAM" id="SSF55826">
    <property type="entry name" value="YbaK/ProRS associated domain"/>
    <property type="match status" value="1"/>
</dbReference>
<dbReference type="PANTHER" id="PTHR31423:SF3">
    <property type="entry name" value="PROLYL-TRNA SYNTHETASE ASSOCIATED DOMAIN-CONTAINING PROTEIN 1-RELATED"/>
    <property type="match status" value="1"/>
</dbReference>
<keyword evidence="5" id="KW-1185">Reference proteome</keyword>
<dbReference type="Proteomes" id="UP001633002">
    <property type="component" value="Unassembled WGS sequence"/>
</dbReference>
<protein>
    <recommendedName>
        <fullName evidence="3">YbaK/aminoacyl-tRNA synthetase-associated domain-containing protein</fullName>
    </recommendedName>
</protein>
<comment type="caution">
    <text evidence="4">The sequence shown here is derived from an EMBL/GenBank/DDBJ whole genome shotgun (WGS) entry which is preliminary data.</text>
</comment>
<evidence type="ECO:0000313" key="4">
    <source>
        <dbReference type="EMBL" id="KAL3684554.1"/>
    </source>
</evidence>
<dbReference type="GO" id="GO:0006399">
    <property type="term" value="P:tRNA metabolic process"/>
    <property type="evidence" value="ECO:0007669"/>
    <property type="project" value="UniProtKB-ARBA"/>
</dbReference>
<dbReference type="Pfam" id="PF04073">
    <property type="entry name" value="tRNA_edit"/>
    <property type="match status" value="1"/>
</dbReference>
<organism evidence="4 5">
    <name type="scientific">Riccia sorocarpa</name>
    <dbReference type="NCBI Taxonomy" id="122646"/>
    <lineage>
        <taxon>Eukaryota</taxon>
        <taxon>Viridiplantae</taxon>
        <taxon>Streptophyta</taxon>
        <taxon>Embryophyta</taxon>
        <taxon>Marchantiophyta</taxon>
        <taxon>Marchantiopsida</taxon>
        <taxon>Marchantiidae</taxon>
        <taxon>Marchantiales</taxon>
        <taxon>Ricciaceae</taxon>
        <taxon>Riccia</taxon>
    </lineage>
</organism>
<feature type="region of interest" description="Disordered" evidence="2">
    <location>
        <begin position="185"/>
        <end position="219"/>
    </location>
</feature>
<dbReference type="InterPro" id="IPR040285">
    <property type="entry name" value="ProX/PRXD1"/>
</dbReference>
<evidence type="ECO:0000259" key="3">
    <source>
        <dbReference type="Pfam" id="PF04073"/>
    </source>
</evidence>
<proteinExistence type="inferred from homology"/>
<feature type="domain" description="YbaK/aminoacyl-tRNA synthetase-associated" evidence="3">
    <location>
        <begin position="29"/>
        <end position="156"/>
    </location>
</feature>
<comment type="similarity">
    <text evidence="1">Belongs to the PRORSD1 family.</text>
</comment>
<dbReference type="FunFam" id="3.90.960.10:FF:000005">
    <property type="entry name" value="Putative prolyl-tRNA synthetase"/>
    <property type="match status" value="1"/>
</dbReference>
<name>A0ABD3H1W8_9MARC</name>
<dbReference type="PANTHER" id="PTHR31423">
    <property type="entry name" value="YBAK DOMAIN-CONTAINING PROTEIN"/>
    <property type="match status" value="1"/>
</dbReference>